<sequence length="377" mass="41630">MALTDISVLFVEDDPIFSQLLTDFLHSKGAVVRHASNGREGLDLFSELKFDIVIADLNMPKLGGLPMLRQMMAINANVPAIVISGNDVMSDVVEALRIGACDYLVKPVADLFIIEAAIEQALSQSAQHSAKVAYDPTDVFARQLAELSYQELNDNLLMLEQSAHAAKNVQQQLFPSSHIQYPHASIDYSLYKNSDVSAYFIDSTMVGEKHLIMYMAHFKPEDNSAAFGCVLLSSFINQKLKNFRRGSSNALLCPTEMLNYLNARMVGSGLHIITDMIYICVDLSHYEATIARAGTGLRCFLRNTTGLLPLALPDCQPIGSVLWSKPSVQKRQLAAGENLCIGTHHQEHQQELLNNHFKGLVFDENIHAGGFMQLDCG</sequence>
<keyword evidence="7" id="KW-0175">Coiled coil</keyword>
<accession>A0A9X3AUI7</accession>
<proteinExistence type="predicted"/>
<dbReference type="GO" id="GO:0000156">
    <property type="term" value="F:phosphorelay response regulator activity"/>
    <property type="evidence" value="ECO:0007669"/>
    <property type="project" value="TreeGrafter"/>
</dbReference>
<feature type="coiled-coil region" evidence="7">
    <location>
        <begin position="142"/>
        <end position="169"/>
    </location>
</feature>
<comment type="caution">
    <text evidence="9">The sequence shown here is derived from an EMBL/GenBank/DDBJ whole genome shotgun (WGS) entry which is preliminary data.</text>
</comment>
<dbReference type="AlphaFoldDB" id="A0A9X3AUI7"/>
<dbReference type="InterPro" id="IPR011006">
    <property type="entry name" value="CheY-like_superfamily"/>
</dbReference>
<feature type="modified residue" description="4-aspartylphosphate" evidence="6">
    <location>
        <position position="56"/>
    </location>
</feature>
<keyword evidence="10" id="KW-1185">Reference proteome</keyword>
<evidence type="ECO:0000313" key="10">
    <source>
        <dbReference type="Proteomes" id="UP001155546"/>
    </source>
</evidence>
<name>A0A9X3AUI7_9GAMM</name>
<gene>
    <name evidence="9" type="ORF">NE535_07285</name>
</gene>
<keyword evidence="4" id="KW-0238">DNA-binding</keyword>
<dbReference type="GO" id="GO:0000976">
    <property type="term" value="F:transcription cis-regulatory region binding"/>
    <property type="evidence" value="ECO:0007669"/>
    <property type="project" value="TreeGrafter"/>
</dbReference>
<evidence type="ECO:0000256" key="1">
    <source>
        <dbReference type="ARBA" id="ARBA00022553"/>
    </source>
</evidence>
<dbReference type="InterPro" id="IPR036457">
    <property type="entry name" value="PPM-type-like_dom_sf"/>
</dbReference>
<dbReference type="InterPro" id="IPR001789">
    <property type="entry name" value="Sig_transdc_resp-reg_receiver"/>
</dbReference>
<keyword evidence="5" id="KW-0804">Transcription</keyword>
<evidence type="ECO:0000256" key="3">
    <source>
        <dbReference type="ARBA" id="ARBA00023015"/>
    </source>
</evidence>
<evidence type="ECO:0000256" key="7">
    <source>
        <dbReference type="SAM" id="Coils"/>
    </source>
</evidence>
<keyword evidence="1 6" id="KW-0597">Phosphoprotein</keyword>
<reference evidence="9" key="1">
    <citation type="journal article" date="2023" name="Int. J. Syst. Evol. Microbiol.">
        <title>&lt;i&gt;Shewanella septentrionalis&lt;/i&gt; sp. nov. and &lt;i&gt;Shewanella holmiensis&lt;/i&gt; sp. nov., isolated from Baltic Sea water and sediments.</title>
        <authorList>
            <person name="Martin-Rodriguez A.J."/>
            <person name="Thorell K."/>
            <person name="Joffre E."/>
            <person name="Jensie-Markopoulos S."/>
            <person name="Moore E.R.B."/>
            <person name="Sjoling A."/>
        </authorList>
    </citation>
    <scope>NUCLEOTIDE SEQUENCE</scope>
    <source>
        <strain evidence="9">SP1S2-7</strain>
    </source>
</reference>
<evidence type="ECO:0000256" key="2">
    <source>
        <dbReference type="ARBA" id="ARBA00023012"/>
    </source>
</evidence>
<dbReference type="Proteomes" id="UP001155546">
    <property type="component" value="Unassembled WGS sequence"/>
</dbReference>
<dbReference type="GO" id="GO:0032993">
    <property type="term" value="C:protein-DNA complex"/>
    <property type="evidence" value="ECO:0007669"/>
    <property type="project" value="TreeGrafter"/>
</dbReference>
<dbReference type="GO" id="GO:0005829">
    <property type="term" value="C:cytosol"/>
    <property type="evidence" value="ECO:0007669"/>
    <property type="project" value="TreeGrafter"/>
</dbReference>
<organism evidence="9 10">
    <name type="scientific">Shewanella holmiensis</name>
    <dbReference type="NCBI Taxonomy" id="2952222"/>
    <lineage>
        <taxon>Bacteria</taxon>
        <taxon>Pseudomonadati</taxon>
        <taxon>Pseudomonadota</taxon>
        <taxon>Gammaproteobacteria</taxon>
        <taxon>Alteromonadales</taxon>
        <taxon>Shewanellaceae</taxon>
        <taxon>Shewanella</taxon>
    </lineage>
</organism>
<dbReference type="PANTHER" id="PTHR48111">
    <property type="entry name" value="REGULATOR OF RPOS"/>
    <property type="match status" value="1"/>
</dbReference>
<evidence type="ECO:0000313" key="9">
    <source>
        <dbReference type="EMBL" id="MCT7941600.1"/>
    </source>
</evidence>
<feature type="domain" description="Response regulatory" evidence="8">
    <location>
        <begin position="7"/>
        <end position="121"/>
    </location>
</feature>
<dbReference type="InterPro" id="IPR039420">
    <property type="entry name" value="WalR-like"/>
</dbReference>
<dbReference type="SMART" id="SM00448">
    <property type="entry name" value="REC"/>
    <property type="match status" value="1"/>
</dbReference>
<evidence type="ECO:0000256" key="5">
    <source>
        <dbReference type="ARBA" id="ARBA00023163"/>
    </source>
</evidence>
<evidence type="ECO:0000259" key="8">
    <source>
        <dbReference type="PROSITE" id="PS50110"/>
    </source>
</evidence>
<protein>
    <submittedName>
        <fullName evidence="9">Response regulator</fullName>
    </submittedName>
</protein>
<dbReference type="Gene3D" id="3.40.50.2300">
    <property type="match status" value="1"/>
</dbReference>
<dbReference type="PROSITE" id="PS50110">
    <property type="entry name" value="RESPONSE_REGULATORY"/>
    <property type="match status" value="1"/>
</dbReference>
<evidence type="ECO:0000256" key="6">
    <source>
        <dbReference type="PROSITE-ProRule" id="PRU00169"/>
    </source>
</evidence>
<dbReference type="RefSeq" id="WP_261297995.1">
    <property type="nucleotide sequence ID" value="NZ_JAMTCD010000007.1"/>
</dbReference>
<evidence type="ECO:0000256" key="4">
    <source>
        <dbReference type="ARBA" id="ARBA00023125"/>
    </source>
</evidence>
<dbReference type="SUPFAM" id="SSF52172">
    <property type="entry name" value="CheY-like"/>
    <property type="match status" value="1"/>
</dbReference>
<keyword evidence="3" id="KW-0805">Transcription regulation</keyword>
<dbReference type="GO" id="GO:0006355">
    <property type="term" value="P:regulation of DNA-templated transcription"/>
    <property type="evidence" value="ECO:0007669"/>
    <property type="project" value="TreeGrafter"/>
</dbReference>
<keyword evidence="2" id="KW-0902">Two-component regulatory system</keyword>
<dbReference type="Gene3D" id="3.60.40.10">
    <property type="entry name" value="PPM-type phosphatase domain"/>
    <property type="match status" value="1"/>
</dbReference>
<dbReference type="PANTHER" id="PTHR48111:SF1">
    <property type="entry name" value="TWO-COMPONENT RESPONSE REGULATOR ORR33"/>
    <property type="match status" value="1"/>
</dbReference>
<dbReference type="EMBL" id="JAMTCD010000007">
    <property type="protein sequence ID" value="MCT7941600.1"/>
    <property type="molecule type" value="Genomic_DNA"/>
</dbReference>
<dbReference type="Pfam" id="PF00072">
    <property type="entry name" value="Response_reg"/>
    <property type="match status" value="1"/>
</dbReference>